<dbReference type="STRING" id="313628.LNTAR_16668"/>
<dbReference type="EMBL" id="ABCK01000019">
    <property type="protein sequence ID" value="EDM26199.1"/>
    <property type="molecule type" value="Genomic_DNA"/>
</dbReference>
<keyword evidence="3" id="KW-1185">Reference proteome</keyword>
<sequence length="143" mass="16716">MKTFKKILKWLAISSMALVLIFVALFIISFTYSPEDMGKNQASVDWLPSSASEINFYERGGFGWIKTYNCKMKKNDFMKFADDNGWELKEDKFEQRFRQYNISEEDIIVKHALSYSKVFANSGGTRVVYDIENEKLYVSLSQR</sequence>
<keyword evidence="1" id="KW-0472">Membrane</keyword>
<evidence type="ECO:0000313" key="2">
    <source>
        <dbReference type="EMBL" id="EDM26199.1"/>
    </source>
</evidence>
<dbReference type="Proteomes" id="UP000004947">
    <property type="component" value="Unassembled WGS sequence"/>
</dbReference>
<gene>
    <name evidence="2" type="ORF">LNTAR_16668</name>
</gene>
<keyword evidence="1" id="KW-1133">Transmembrane helix</keyword>
<feature type="transmembrane region" description="Helical" evidence="1">
    <location>
        <begin position="7"/>
        <end position="32"/>
    </location>
</feature>
<reference evidence="2 3" key="1">
    <citation type="journal article" date="2010" name="J. Bacteriol.">
        <title>Genome sequence of Lentisphaera araneosa HTCC2155T, the type species of the order Lentisphaerales in the phylum Lentisphaerae.</title>
        <authorList>
            <person name="Thrash J.C."/>
            <person name="Cho J.C."/>
            <person name="Vergin K.L."/>
            <person name="Morris R.M."/>
            <person name="Giovannoni S.J."/>
        </authorList>
    </citation>
    <scope>NUCLEOTIDE SEQUENCE [LARGE SCALE GENOMIC DNA]</scope>
    <source>
        <strain evidence="2 3">HTCC2155</strain>
    </source>
</reference>
<name>A6DQE8_9BACT</name>
<keyword evidence="1" id="KW-0812">Transmembrane</keyword>
<evidence type="ECO:0000313" key="3">
    <source>
        <dbReference type="Proteomes" id="UP000004947"/>
    </source>
</evidence>
<dbReference type="RefSeq" id="WP_007280077.1">
    <property type="nucleotide sequence ID" value="NZ_ABCK01000019.1"/>
</dbReference>
<evidence type="ECO:0000256" key="1">
    <source>
        <dbReference type="SAM" id="Phobius"/>
    </source>
</evidence>
<comment type="caution">
    <text evidence="2">The sequence shown here is derived from an EMBL/GenBank/DDBJ whole genome shotgun (WGS) entry which is preliminary data.</text>
</comment>
<organism evidence="2 3">
    <name type="scientific">Lentisphaera araneosa HTCC2155</name>
    <dbReference type="NCBI Taxonomy" id="313628"/>
    <lineage>
        <taxon>Bacteria</taxon>
        <taxon>Pseudomonadati</taxon>
        <taxon>Lentisphaerota</taxon>
        <taxon>Lentisphaeria</taxon>
        <taxon>Lentisphaerales</taxon>
        <taxon>Lentisphaeraceae</taxon>
        <taxon>Lentisphaera</taxon>
    </lineage>
</organism>
<protein>
    <submittedName>
        <fullName evidence="2">Uncharacterized protein</fullName>
    </submittedName>
</protein>
<proteinExistence type="predicted"/>
<dbReference type="AlphaFoldDB" id="A6DQE8"/>
<accession>A6DQE8</accession>